<comment type="caution">
    <text evidence="9">The sequence shown here is derived from an EMBL/GenBank/DDBJ whole genome shotgun (WGS) entry which is preliminary data.</text>
</comment>
<dbReference type="PROSITE" id="PS00687">
    <property type="entry name" value="ALDEHYDE_DEHYDR_GLU"/>
    <property type="match status" value="1"/>
</dbReference>
<organism evidence="9 10">
    <name type="scientific">Deinobacterium chartae</name>
    <dbReference type="NCBI Taxonomy" id="521158"/>
    <lineage>
        <taxon>Bacteria</taxon>
        <taxon>Thermotogati</taxon>
        <taxon>Deinococcota</taxon>
        <taxon>Deinococci</taxon>
        <taxon>Deinococcales</taxon>
        <taxon>Deinococcaceae</taxon>
        <taxon>Deinobacterium</taxon>
    </lineage>
</organism>
<keyword evidence="3" id="KW-0520">NAD</keyword>
<evidence type="ECO:0000256" key="7">
    <source>
        <dbReference type="RuleBase" id="RU003345"/>
    </source>
</evidence>
<dbReference type="PANTHER" id="PTHR43570">
    <property type="entry name" value="ALDEHYDE DEHYDROGENASE"/>
    <property type="match status" value="1"/>
</dbReference>
<dbReference type="FunFam" id="3.40.605.10:FF:000004">
    <property type="entry name" value="Aldehyde dehydrogenase"/>
    <property type="match status" value="1"/>
</dbReference>
<evidence type="ECO:0000256" key="6">
    <source>
        <dbReference type="PROSITE-ProRule" id="PRU10007"/>
    </source>
</evidence>
<keyword evidence="10" id="KW-1185">Reference proteome</keyword>
<feature type="domain" description="Aldehyde dehydrogenase" evidence="8">
    <location>
        <begin position="7"/>
        <end position="439"/>
    </location>
</feature>
<evidence type="ECO:0000256" key="5">
    <source>
        <dbReference type="PIRSR" id="PIRSR036492-1"/>
    </source>
</evidence>
<comment type="similarity">
    <text evidence="1 4 7">Belongs to the aldehyde dehydrogenase family.</text>
</comment>
<dbReference type="PIRSF" id="PIRSF036492">
    <property type="entry name" value="ALDH"/>
    <property type="match status" value="1"/>
</dbReference>
<feature type="active site" evidence="5 6">
    <location>
        <position position="215"/>
    </location>
</feature>
<gene>
    <name evidence="9" type="ORF">HNR42_000094</name>
</gene>
<dbReference type="Gene3D" id="3.40.605.10">
    <property type="entry name" value="Aldehyde Dehydrogenase, Chain A, domain 1"/>
    <property type="match status" value="1"/>
</dbReference>
<reference evidence="9 10" key="1">
    <citation type="submission" date="2020-08" db="EMBL/GenBank/DDBJ databases">
        <title>Genomic Encyclopedia of Type Strains, Phase IV (KMG-IV): sequencing the most valuable type-strain genomes for metagenomic binning, comparative biology and taxonomic classification.</title>
        <authorList>
            <person name="Goeker M."/>
        </authorList>
    </citation>
    <scope>NUCLEOTIDE SEQUENCE [LARGE SCALE GENOMIC DNA]</scope>
    <source>
        <strain evidence="9 10">DSM 21458</strain>
    </source>
</reference>
<evidence type="ECO:0000313" key="10">
    <source>
        <dbReference type="Proteomes" id="UP000569951"/>
    </source>
</evidence>
<dbReference type="AlphaFoldDB" id="A0A841HXK0"/>
<keyword evidence="2 4" id="KW-0560">Oxidoreductase</keyword>
<dbReference type="GO" id="GO:0006081">
    <property type="term" value="P:aldehyde metabolic process"/>
    <property type="evidence" value="ECO:0007669"/>
    <property type="project" value="InterPro"/>
</dbReference>
<dbReference type="Proteomes" id="UP000569951">
    <property type="component" value="Unassembled WGS sequence"/>
</dbReference>
<dbReference type="InterPro" id="IPR029510">
    <property type="entry name" value="Ald_DH_CS_GLU"/>
</dbReference>
<dbReference type="Gene3D" id="3.40.309.10">
    <property type="entry name" value="Aldehyde Dehydrogenase, Chain A, domain 2"/>
    <property type="match status" value="1"/>
</dbReference>
<feature type="active site" evidence="5">
    <location>
        <position position="249"/>
    </location>
</feature>
<sequence>MTDPTPAELRELFERQRVRAREIARQGPEDRLARLQRLREALLAHRAELRAALWADLGKAHNEVDFTEITPLLGEIRHARAHLRGWMRPRRVPSPLALPGARSEVRYEPRGVVLILAPWNYPLLLQLAPLVSALAAGNTAVLRPSERAPHTAAVLEAMIARSFDPAEVAVVSGDVPVAEALLELPFDHIFFTGSTAVGRRVMAAAARHLTPVTLELGGKSPAIVAASADLELAARRLAWGKLLNVGQTCVSPDHVWVQRSLEARFVRAYRAAVQRLYGPPEAWRGNPDLGRMVSSAAVERLRDLTQRSLEAGARLELGGDFDPAARYVAPTLVSRVSPDMPLMSEELFGPVLPVLGFDDLTEPVRTIGAMDTPLALYVFARDPQLTERVLGEVRSGGAVVNDTIVHLANPALPFGGQGASGMGNYHGFYGFRTFSHERAVMQVGRASLFPLVSAPYRGLGKRVASALRRWMD</sequence>
<dbReference type="InterPro" id="IPR015590">
    <property type="entry name" value="Aldehyde_DH_dom"/>
</dbReference>
<dbReference type="InterPro" id="IPR016163">
    <property type="entry name" value="Ald_DH_C"/>
</dbReference>
<evidence type="ECO:0000256" key="2">
    <source>
        <dbReference type="ARBA" id="ARBA00023002"/>
    </source>
</evidence>
<evidence type="ECO:0000256" key="3">
    <source>
        <dbReference type="ARBA" id="ARBA00023027"/>
    </source>
</evidence>
<proteinExistence type="inferred from homology"/>
<accession>A0A841HXK0</accession>
<dbReference type="SUPFAM" id="SSF53720">
    <property type="entry name" value="ALDH-like"/>
    <property type="match status" value="1"/>
</dbReference>
<dbReference type="EMBL" id="JACHHG010000001">
    <property type="protein sequence ID" value="MBB6096682.1"/>
    <property type="molecule type" value="Genomic_DNA"/>
</dbReference>
<name>A0A841HXK0_9DEIO</name>
<evidence type="ECO:0000256" key="1">
    <source>
        <dbReference type="ARBA" id="ARBA00009986"/>
    </source>
</evidence>
<dbReference type="RefSeq" id="WP_183983396.1">
    <property type="nucleotide sequence ID" value="NZ_JACHHG010000001.1"/>
</dbReference>
<dbReference type="PANTHER" id="PTHR43570:SF20">
    <property type="entry name" value="ALDEHYDE DEHYDROGENASE ALDX-RELATED"/>
    <property type="match status" value="1"/>
</dbReference>
<dbReference type="InterPro" id="IPR016161">
    <property type="entry name" value="Ald_DH/histidinol_DH"/>
</dbReference>
<protein>
    <recommendedName>
        <fullName evidence="4">Aldehyde dehydrogenase</fullName>
    </recommendedName>
</protein>
<dbReference type="GO" id="GO:0005737">
    <property type="term" value="C:cytoplasm"/>
    <property type="evidence" value="ECO:0007669"/>
    <property type="project" value="TreeGrafter"/>
</dbReference>
<evidence type="ECO:0000256" key="4">
    <source>
        <dbReference type="PIRNR" id="PIRNR036492"/>
    </source>
</evidence>
<dbReference type="GO" id="GO:0004029">
    <property type="term" value="F:aldehyde dehydrogenase (NAD+) activity"/>
    <property type="evidence" value="ECO:0007669"/>
    <property type="project" value="TreeGrafter"/>
</dbReference>
<evidence type="ECO:0000259" key="8">
    <source>
        <dbReference type="Pfam" id="PF00171"/>
    </source>
</evidence>
<evidence type="ECO:0000313" key="9">
    <source>
        <dbReference type="EMBL" id="MBB6096682.1"/>
    </source>
</evidence>
<dbReference type="Pfam" id="PF00171">
    <property type="entry name" value="Aldedh"/>
    <property type="match status" value="1"/>
</dbReference>
<dbReference type="InterPro" id="IPR012394">
    <property type="entry name" value="Aldehyde_DH_NAD(P)"/>
</dbReference>
<dbReference type="InterPro" id="IPR016162">
    <property type="entry name" value="Ald_DH_N"/>
</dbReference>